<organism evidence="3 4">
    <name type="scientific">Bordetella flabilis</name>
    <dbReference type="NCBI Taxonomy" id="463014"/>
    <lineage>
        <taxon>Bacteria</taxon>
        <taxon>Pseudomonadati</taxon>
        <taxon>Pseudomonadota</taxon>
        <taxon>Betaproteobacteria</taxon>
        <taxon>Burkholderiales</taxon>
        <taxon>Alcaligenaceae</taxon>
        <taxon>Bordetella</taxon>
    </lineage>
</organism>
<feature type="chain" id="PRO_5008259075" evidence="2">
    <location>
        <begin position="24"/>
        <end position="321"/>
    </location>
</feature>
<dbReference type="Proteomes" id="UP000091926">
    <property type="component" value="Chromosome"/>
</dbReference>
<dbReference type="Pfam" id="PF03401">
    <property type="entry name" value="TctC"/>
    <property type="match status" value="1"/>
</dbReference>
<proteinExistence type="inferred from homology"/>
<dbReference type="PANTHER" id="PTHR42928">
    <property type="entry name" value="TRICARBOXYLATE-BINDING PROTEIN"/>
    <property type="match status" value="1"/>
</dbReference>
<comment type="similarity">
    <text evidence="1">Belongs to the UPF0065 (bug) family.</text>
</comment>
<dbReference type="AlphaFoldDB" id="A0A193GJW7"/>
<dbReference type="SUPFAM" id="SSF53850">
    <property type="entry name" value="Periplasmic binding protein-like II"/>
    <property type="match status" value="1"/>
</dbReference>
<feature type="signal peptide" evidence="2">
    <location>
        <begin position="1"/>
        <end position="23"/>
    </location>
</feature>
<dbReference type="Gene3D" id="3.40.190.10">
    <property type="entry name" value="Periplasmic binding protein-like II"/>
    <property type="match status" value="1"/>
</dbReference>
<evidence type="ECO:0000256" key="2">
    <source>
        <dbReference type="SAM" id="SignalP"/>
    </source>
</evidence>
<reference evidence="3 4" key="1">
    <citation type="submission" date="2016-06" db="EMBL/GenBank/DDBJ databases">
        <title>Complete genome sequences of Bordetella bronchialis and Bordetella flabilis.</title>
        <authorList>
            <person name="LiPuma J.J."/>
            <person name="Spilker T."/>
        </authorList>
    </citation>
    <scope>NUCLEOTIDE SEQUENCE [LARGE SCALE GENOMIC DNA]</scope>
    <source>
        <strain evidence="3 4">AU10664</strain>
    </source>
</reference>
<dbReference type="Gene3D" id="3.40.190.150">
    <property type="entry name" value="Bordetella uptake gene, domain 1"/>
    <property type="match status" value="1"/>
</dbReference>
<sequence>MRPFARLAALLGLALAAGAPAWAVYPERPINLIVSYGPGGGTDLVARMMGPFLQKYLGGDARIVVLNRPGAGGAIGFAELANAAPDGYTIGFLNTPNVLTAPMERQTTFTWQSFDLLGNLVDDPGAFTVRKGSEITTLADLAKYAKANPGKVTVGTTGTGSDDHIAMLQFQRATGTTLTHVPYKGAGEVRGAMDSGQIVVGAMNVGEALQYIKGGSALVFLGQMSKTRSALAPDVPTFAEQGYKLEQASLRGLAAPKGLPADIREKLVEAVRKTAQDPAFQQKAAELYAPLRYLAPAEYSAELRATETEYRALWQAMPWKE</sequence>
<name>A0A193GJW7_9BORD</name>
<evidence type="ECO:0000313" key="3">
    <source>
        <dbReference type="EMBL" id="ANN80135.1"/>
    </source>
</evidence>
<dbReference type="CDD" id="cd07012">
    <property type="entry name" value="PBP2_Bug_TTT"/>
    <property type="match status" value="1"/>
</dbReference>
<dbReference type="KEGG" id="bfz:BAU07_01055"/>
<evidence type="ECO:0000256" key="1">
    <source>
        <dbReference type="ARBA" id="ARBA00006987"/>
    </source>
</evidence>
<keyword evidence="2" id="KW-0732">Signal</keyword>
<dbReference type="PANTHER" id="PTHR42928:SF5">
    <property type="entry name" value="BLR1237 PROTEIN"/>
    <property type="match status" value="1"/>
</dbReference>
<dbReference type="STRING" id="463014.BAU07_01055"/>
<protein>
    <submittedName>
        <fullName evidence="3">3-phosphoglycerate dehydrogenase</fullName>
    </submittedName>
</protein>
<accession>A0A193GJW7</accession>
<dbReference type="EMBL" id="CP016172">
    <property type="protein sequence ID" value="ANN80135.1"/>
    <property type="molecule type" value="Genomic_DNA"/>
</dbReference>
<dbReference type="RefSeq" id="WP_066664486.1">
    <property type="nucleotide sequence ID" value="NZ_CBCSCL010000002.1"/>
</dbReference>
<dbReference type="PIRSF" id="PIRSF017082">
    <property type="entry name" value="YflP"/>
    <property type="match status" value="1"/>
</dbReference>
<keyword evidence="4" id="KW-1185">Reference proteome</keyword>
<dbReference type="InterPro" id="IPR042100">
    <property type="entry name" value="Bug_dom1"/>
</dbReference>
<evidence type="ECO:0000313" key="4">
    <source>
        <dbReference type="Proteomes" id="UP000091926"/>
    </source>
</evidence>
<dbReference type="InterPro" id="IPR005064">
    <property type="entry name" value="BUG"/>
</dbReference>
<gene>
    <name evidence="3" type="ORF">BAU07_01055</name>
</gene>